<sequence length="105" mass="11685">MFFGSPLTVLFERMKGGILPSECDLSTVPTEEHILPFLESRFNSTADRLFLSTSQMDGSISNHGEEEEEAEELSHRNVAILGAATAAVEIWRNQMTTAVAYYVML</sequence>
<organism evidence="1 2">
    <name type="scientific">Persea americana</name>
    <name type="common">Avocado</name>
    <dbReference type="NCBI Taxonomy" id="3435"/>
    <lineage>
        <taxon>Eukaryota</taxon>
        <taxon>Viridiplantae</taxon>
        <taxon>Streptophyta</taxon>
        <taxon>Embryophyta</taxon>
        <taxon>Tracheophyta</taxon>
        <taxon>Spermatophyta</taxon>
        <taxon>Magnoliopsida</taxon>
        <taxon>Magnoliidae</taxon>
        <taxon>Laurales</taxon>
        <taxon>Lauraceae</taxon>
        <taxon>Persea</taxon>
    </lineage>
</organism>
<gene>
    <name evidence="1" type="ORF">MRB53_023436</name>
</gene>
<dbReference type="EMBL" id="CM056815">
    <property type="protein sequence ID" value="KAJ8630113.1"/>
    <property type="molecule type" value="Genomic_DNA"/>
</dbReference>
<protein>
    <submittedName>
        <fullName evidence="1">Uncharacterized protein</fullName>
    </submittedName>
</protein>
<reference evidence="1 2" key="1">
    <citation type="journal article" date="2022" name="Hortic Res">
        <title>A haplotype resolved chromosomal level avocado genome allows analysis of novel avocado genes.</title>
        <authorList>
            <person name="Nath O."/>
            <person name="Fletcher S.J."/>
            <person name="Hayward A."/>
            <person name="Shaw L.M."/>
            <person name="Masouleh A.K."/>
            <person name="Furtado A."/>
            <person name="Henry R.J."/>
            <person name="Mitter N."/>
        </authorList>
    </citation>
    <scope>NUCLEOTIDE SEQUENCE [LARGE SCALE GENOMIC DNA]</scope>
    <source>
        <strain evidence="2">cv. Hass</strain>
    </source>
</reference>
<keyword evidence="2" id="KW-1185">Reference proteome</keyword>
<proteinExistence type="predicted"/>
<evidence type="ECO:0000313" key="2">
    <source>
        <dbReference type="Proteomes" id="UP001234297"/>
    </source>
</evidence>
<name>A0ACC2L9X8_PERAE</name>
<dbReference type="Proteomes" id="UP001234297">
    <property type="component" value="Chromosome 7"/>
</dbReference>
<accession>A0ACC2L9X8</accession>
<comment type="caution">
    <text evidence="1">The sequence shown here is derived from an EMBL/GenBank/DDBJ whole genome shotgun (WGS) entry which is preliminary data.</text>
</comment>
<evidence type="ECO:0000313" key="1">
    <source>
        <dbReference type="EMBL" id="KAJ8630113.1"/>
    </source>
</evidence>